<keyword evidence="1" id="KW-0812">Transmembrane</keyword>
<organism evidence="2 3">
    <name type="scientific">Eiseniibacteriota bacterium</name>
    <dbReference type="NCBI Taxonomy" id="2212470"/>
    <lineage>
        <taxon>Bacteria</taxon>
        <taxon>Candidatus Eiseniibacteriota</taxon>
    </lineage>
</organism>
<keyword evidence="1" id="KW-0472">Membrane</keyword>
<dbReference type="Proteomes" id="UP000777784">
    <property type="component" value="Unassembled WGS sequence"/>
</dbReference>
<reference evidence="2" key="1">
    <citation type="submission" date="2021-05" db="EMBL/GenBank/DDBJ databases">
        <title>Energy efficiency and biological interactions define the core microbiome of deep oligotrophic groundwater.</title>
        <authorList>
            <person name="Mehrshad M."/>
            <person name="Lopez-Fernandez M."/>
            <person name="Bell E."/>
            <person name="Bernier-Latmani R."/>
            <person name="Bertilsson S."/>
            <person name="Dopson M."/>
        </authorList>
    </citation>
    <scope>NUCLEOTIDE SEQUENCE</scope>
    <source>
        <strain evidence="2">Modern_marine.mb.64</strain>
    </source>
</reference>
<dbReference type="AlphaFoldDB" id="A0A948W677"/>
<dbReference type="InterPro" id="IPR029063">
    <property type="entry name" value="SAM-dependent_MTases_sf"/>
</dbReference>
<evidence type="ECO:0000313" key="3">
    <source>
        <dbReference type="Proteomes" id="UP000777784"/>
    </source>
</evidence>
<comment type="caution">
    <text evidence="2">The sequence shown here is derived from an EMBL/GenBank/DDBJ whole genome shotgun (WGS) entry which is preliminary data.</text>
</comment>
<evidence type="ECO:0000313" key="2">
    <source>
        <dbReference type="EMBL" id="MBU2690820.1"/>
    </source>
</evidence>
<keyword evidence="1" id="KW-1133">Transmembrane helix</keyword>
<dbReference type="SUPFAM" id="SSF53335">
    <property type="entry name" value="S-adenosyl-L-methionine-dependent methyltransferases"/>
    <property type="match status" value="1"/>
</dbReference>
<name>A0A948W677_UNCEI</name>
<dbReference type="EMBL" id="JAHJDP010000037">
    <property type="protein sequence ID" value="MBU2690820.1"/>
    <property type="molecule type" value="Genomic_DNA"/>
</dbReference>
<feature type="transmembrane region" description="Helical" evidence="1">
    <location>
        <begin position="20"/>
        <end position="48"/>
    </location>
</feature>
<proteinExistence type="predicted"/>
<keyword evidence="2" id="KW-0808">Transferase</keyword>
<accession>A0A948W677</accession>
<evidence type="ECO:0000256" key="1">
    <source>
        <dbReference type="SAM" id="Phobius"/>
    </source>
</evidence>
<dbReference type="PANTHER" id="PTHR43861">
    <property type="entry name" value="TRANS-ACONITATE 2-METHYLTRANSFERASE-RELATED"/>
    <property type="match status" value="1"/>
</dbReference>
<dbReference type="GO" id="GO:0008168">
    <property type="term" value="F:methyltransferase activity"/>
    <property type="evidence" value="ECO:0007669"/>
    <property type="project" value="UniProtKB-KW"/>
</dbReference>
<dbReference type="GO" id="GO:0032259">
    <property type="term" value="P:methylation"/>
    <property type="evidence" value="ECO:0007669"/>
    <property type="project" value="UniProtKB-KW"/>
</dbReference>
<protein>
    <submittedName>
        <fullName evidence="2">Class I SAM-dependent methyltransferase</fullName>
    </submittedName>
</protein>
<sequence length="363" mass="42060">MNRPRGRLSTGTRLLVLSAFIPTLAVALALWILMLCLFIIPLFIVYLIRRHSGKLSYNSKAGRPDPGDACNLYVQHDEGASNIPFDRTNDVSKIIGCNTRNVQYRWDVFDKALNKLTLPPEKPVKALDFGAGCLRESYHLASLGIHVDAVDLDVEQLKLSYDQYDWSSLKSKPVMHDAREWRSNQSGREYDLILAFDVLEHVHALDDTVELLRDRLTADGMMFVTVPNRVTLFERYWRMENNRRRRNGVMDTSGGPHVNFKTPREWKRFFSGKGFVVDAHEMGIGFFVNDMWQGLFGVPIRLFQEPIVRKGAALAGWNYKPRSFETIFYPRWLMKYANELDEALKSVLKERWAWNLFVLRREP</sequence>
<dbReference type="Pfam" id="PF13489">
    <property type="entry name" value="Methyltransf_23"/>
    <property type="match status" value="1"/>
</dbReference>
<keyword evidence="2" id="KW-0489">Methyltransferase</keyword>
<dbReference type="Gene3D" id="3.40.50.150">
    <property type="entry name" value="Vaccinia Virus protein VP39"/>
    <property type="match status" value="1"/>
</dbReference>
<gene>
    <name evidence="2" type="ORF">KJ970_07805</name>
</gene>
<dbReference type="PANTHER" id="PTHR43861:SF6">
    <property type="entry name" value="METHYLTRANSFERASE TYPE 11"/>
    <property type="match status" value="1"/>
</dbReference>